<reference evidence="2 3" key="1">
    <citation type="journal article" date="2022" name="Allergy">
        <title>Genome assembly and annotation of Periplaneta americana reveal a comprehensive cockroach allergen profile.</title>
        <authorList>
            <person name="Wang L."/>
            <person name="Xiong Q."/>
            <person name="Saelim N."/>
            <person name="Wang L."/>
            <person name="Nong W."/>
            <person name="Wan A.T."/>
            <person name="Shi M."/>
            <person name="Liu X."/>
            <person name="Cao Q."/>
            <person name="Hui J.H.L."/>
            <person name="Sookrung N."/>
            <person name="Leung T.F."/>
            <person name="Tungtrongchitr A."/>
            <person name="Tsui S.K.W."/>
        </authorList>
    </citation>
    <scope>NUCLEOTIDE SEQUENCE [LARGE SCALE GENOMIC DNA]</scope>
    <source>
        <strain evidence="2">PWHHKU_190912</strain>
    </source>
</reference>
<name>A0ABQ8S710_PERAM</name>
<evidence type="ECO:0000256" key="1">
    <source>
        <dbReference type="SAM" id="MobiDB-lite"/>
    </source>
</evidence>
<dbReference type="EMBL" id="JAJSOF020000033">
    <property type="protein sequence ID" value="KAJ4429738.1"/>
    <property type="molecule type" value="Genomic_DNA"/>
</dbReference>
<evidence type="ECO:0000313" key="2">
    <source>
        <dbReference type="EMBL" id="KAJ4429738.1"/>
    </source>
</evidence>
<protein>
    <submittedName>
        <fullName evidence="2">Uncharacterized protein</fullName>
    </submittedName>
</protein>
<sequence length="108" mass="11508">MAGLCDGGNEPPGSLKATSAVASADVVGTHCSRKDDDDDDDDDDDGDDDDDDDDELLLGCHRKSKYPEKSPVLPGPLVCPTQIKNNSGLLDRELNPDSLAYKPDPNTH</sequence>
<keyword evidence="3" id="KW-1185">Reference proteome</keyword>
<comment type="caution">
    <text evidence="2">The sequence shown here is derived from an EMBL/GenBank/DDBJ whole genome shotgun (WGS) entry which is preliminary data.</text>
</comment>
<evidence type="ECO:0000313" key="3">
    <source>
        <dbReference type="Proteomes" id="UP001148838"/>
    </source>
</evidence>
<dbReference type="Proteomes" id="UP001148838">
    <property type="component" value="Unassembled WGS sequence"/>
</dbReference>
<feature type="compositionally biased region" description="Acidic residues" evidence="1">
    <location>
        <begin position="36"/>
        <end position="56"/>
    </location>
</feature>
<organism evidence="2 3">
    <name type="scientific">Periplaneta americana</name>
    <name type="common">American cockroach</name>
    <name type="synonym">Blatta americana</name>
    <dbReference type="NCBI Taxonomy" id="6978"/>
    <lineage>
        <taxon>Eukaryota</taxon>
        <taxon>Metazoa</taxon>
        <taxon>Ecdysozoa</taxon>
        <taxon>Arthropoda</taxon>
        <taxon>Hexapoda</taxon>
        <taxon>Insecta</taxon>
        <taxon>Pterygota</taxon>
        <taxon>Neoptera</taxon>
        <taxon>Polyneoptera</taxon>
        <taxon>Dictyoptera</taxon>
        <taxon>Blattodea</taxon>
        <taxon>Blattoidea</taxon>
        <taxon>Blattidae</taxon>
        <taxon>Blattinae</taxon>
        <taxon>Periplaneta</taxon>
    </lineage>
</organism>
<proteinExistence type="predicted"/>
<gene>
    <name evidence="2" type="ORF">ANN_21942</name>
</gene>
<feature type="region of interest" description="Disordered" evidence="1">
    <location>
        <begin position="1"/>
        <end position="108"/>
    </location>
</feature>
<accession>A0ABQ8S710</accession>